<dbReference type="EMBL" id="MIPT01000001">
    <property type="protein sequence ID" value="OHT19497.1"/>
    <property type="molecule type" value="Genomic_DNA"/>
</dbReference>
<gene>
    <name evidence="2" type="ORF">BHE75_01483</name>
</gene>
<keyword evidence="3" id="KW-1185">Reference proteome</keyword>
<evidence type="ECO:0000313" key="3">
    <source>
        <dbReference type="Proteomes" id="UP000179467"/>
    </source>
</evidence>
<dbReference type="AlphaFoldDB" id="A0A1S1HBI5"/>
<comment type="caution">
    <text evidence="2">The sequence shown here is derived from an EMBL/GenBank/DDBJ whole genome shotgun (WGS) entry which is preliminary data.</text>
</comment>
<proteinExistence type="predicted"/>
<dbReference type="RefSeq" id="WP_070933466.1">
    <property type="nucleotide sequence ID" value="NZ_MIPT01000001.1"/>
</dbReference>
<sequence>MLQHETAGDPARLRAALAGLRRYQGHDRAPRPPEMPVIARIGRAAIRDYGGDGPPALFVPSLINPPHVLDLAEGRSLLRWLATQGVRPLLLDWGTPAPEAVSYTHLDVYKRQGQGTPPASARPRPSPKPRR</sequence>
<dbReference type="Proteomes" id="UP000179467">
    <property type="component" value="Unassembled WGS sequence"/>
</dbReference>
<feature type="region of interest" description="Disordered" evidence="1">
    <location>
        <begin position="108"/>
        <end position="131"/>
    </location>
</feature>
<protein>
    <submittedName>
        <fullName evidence="2">Uncharacterized protein</fullName>
    </submittedName>
</protein>
<reference evidence="2 3" key="1">
    <citation type="submission" date="2016-09" db="EMBL/GenBank/DDBJ databases">
        <title>Metabolic pathway, cell adaptation mechanisms and a novel monoxygenase revealed through proteogenomic-transcription analysis of a Sphingomonas haloaromaticamans strain degrading the fungicide ortho-phenylphenol.</title>
        <authorList>
            <person name="Perruchon C."/>
            <person name="Papadopoulou E.S."/>
            <person name="Rousidou C."/>
            <person name="Vasileiadis S."/>
            <person name="Tanou G."/>
            <person name="Amoutzias G."/>
            <person name="Molassiotis A."/>
            <person name="Karpouzas D.G."/>
        </authorList>
    </citation>
    <scope>NUCLEOTIDE SEQUENCE [LARGE SCALE GENOMIC DNA]</scope>
    <source>
        <strain evidence="2 3">P3</strain>
    </source>
</reference>
<evidence type="ECO:0000256" key="1">
    <source>
        <dbReference type="SAM" id="MobiDB-lite"/>
    </source>
</evidence>
<accession>A0A1S1HBI5</accession>
<evidence type="ECO:0000313" key="2">
    <source>
        <dbReference type="EMBL" id="OHT19497.1"/>
    </source>
</evidence>
<name>A0A1S1HBI5_9SPHN</name>
<organism evidence="2 3">
    <name type="scientific">Edaphosphingomonas haloaromaticamans</name>
    <dbReference type="NCBI Taxonomy" id="653954"/>
    <lineage>
        <taxon>Bacteria</taxon>
        <taxon>Pseudomonadati</taxon>
        <taxon>Pseudomonadota</taxon>
        <taxon>Alphaproteobacteria</taxon>
        <taxon>Sphingomonadales</taxon>
        <taxon>Rhizorhabdaceae</taxon>
        <taxon>Edaphosphingomonas</taxon>
    </lineage>
</organism>